<evidence type="ECO:0000256" key="3">
    <source>
        <dbReference type="SAM" id="SignalP"/>
    </source>
</evidence>
<proteinExistence type="predicted"/>
<dbReference type="Pfam" id="PF25800">
    <property type="entry name" value="FimV_N"/>
    <property type="match status" value="1"/>
</dbReference>
<dbReference type="OrthoDB" id="8703141at2"/>
<keyword evidence="3" id="KW-0732">Signal</keyword>
<evidence type="ECO:0000259" key="4">
    <source>
        <dbReference type="Pfam" id="PF25800"/>
    </source>
</evidence>
<keyword evidence="2" id="KW-0472">Membrane</keyword>
<dbReference type="EMBL" id="CP035913">
    <property type="protein sequence ID" value="QBE62639.1"/>
    <property type="molecule type" value="Genomic_DNA"/>
</dbReference>
<feature type="region of interest" description="Disordered" evidence="1">
    <location>
        <begin position="528"/>
        <end position="553"/>
    </location>
</feature>
<feature type="domain" description="FimV N-terminal" evidence="4">
    <location>
        <begin position="28"/>
        <end position="132"/>
    </location>
</feature>
<feature type="region of interest" description="Disordered" evidence="1">
    <location>
        <begin position="211"/>
        <end position="336"/>
    </location>
</feature>
<keyword evidence="2" id="KW-1133">Transmembrane helix</keyword>
<feature type="transmembrane region" description="Helical" evidence="2">
    <location>
        <begin position="490"/>
        <end position="512"/>
    </location>
</feature>
<keyword evidence="6" id="KW-1185">Reference proteome</keyword>
<feature type="chain" id="PRO_5020445046" description="FimV N-terminal domain-containing protein" evidence="3">
    <location>
        <begin position="27"/>
        <end position="553"/>
    </location>
</feature>
<gene>
    <name evidence="5" type="ORF">EWM63_06360</name>
</gene>
<feature type="compositionally biased region" description="Low complexity" evidence="1">
    <location>
        <begin position="323"/>
        <end position="336"/>
    </location>
</feature>
<keyword evidence="2" id="KW-0812">Transmembrane</keyword>
<feature type="region of interest" description="Disordered" evidence="1">
    <location>
        <begin position="424"/>
        <end position="483"/>
    </location>
</feature>
<accession>A0A4P6KU63</accession>
<name>A0A4P6KU63_9BURK</name>
<feature type="compositionally biased region" description="Low complexity" evidence="1">
    <location>
        <begin position="269"/>
        <end position="289"/>
    </location>
</feature>
<organism evidence="5 6">
    <name type="scientific">Pseudoduganella lutea</name>
    <dbReference type="NCBI Taxonomy" id="321985"/>
    <lineage>
        <taxon>Bacteria</taxon>
        <taxon>Pseudomonadati</taxon>
        <taxon>Pseudomonadota</taxon>
        <taxon>Betaproteobacteria</taxon>
        <taxon>Burkholderiales</taxon>
        <taxon>Oxalobacteraceae</taxon>
        <taxon>Telluria group</taxon>
        <taxon>Pseudoduganella</taxon>
    </lineage>
</organism>
<evidence type="ECO:0000313" key="6">
    <source>
        <dbReference type="Proteomes" id="UP000290637"/>
    </source>
</evidence>
<dbReference type="KEGG" id="plue:EWM63_06360"/>
<feature type="signal peptide" evidence="3">
    <location>
        <begin position="1"/>
        <end position="26"/>
    </location>
</feature>
<dbReference type="RefSeq" id="WP_130185773.1">
    <property type="nucleotide sequence ID" value="NZ_CP035913.1"/>
</dbReference>
<dbReference type="Proteomes" id="UP000290637">
    <property type="component" value="Chromosome"/>
</dbReference>
<protein>
    <recommendedName>
        <fullName evidence="4">FimV N-terminal domain-containing protein</fullName>
    </recommendedName>
</protein>
<evidence type="ECO:0000256" key="2">
    <source>
        <dbReference type="SAM" id="Phobius"/>
    </source>
</evidence>
<evidence type="ECO:0000313" key="5">
    <source>
        <dbReference type="EMBL" id="QBE62639.1"/>
    </source>
</evidence>
<sequence>MPLLLRSPLAVLAFFAVASAATGAHAAEFGDASVRSFSGQPLSADIELTDLTAQELADLQVRLARPDVFRGANVKMSPALAGASVSIVRRNDRRVLHVTTSAPVQGDVLHLYFQLVSGGKERVRSVSLWLSPDPTPAPMPAPATPAIPDALAAAPVPAVERTAKPVVRRAGGERPGALVATVSPGREATAKEQELLGAIGRAIGAHGGKVAEREPVKAVSGKQENHSAESRDVRKEALKYASTADDFKRGAKPATQPAKPAVAERKVSPAQEPVPAQAAEPAPENKAPQRSFLSSKAELAEAARATRASVEGGTAPAVPQKTAKAPEAAAPVRPAAAQPDMAMLNKLSELEGKLKTLQAQLGIANEAGAARVTAPVAGTPVEGKPMDGKPVLAPEAPKPANPVPATRTPDVATVAAAAAAQPAPAAKADVVQPPPAGTGTEHAAAGATMPVPPVEEAKAQPEVKKPEEKKEAAPPPPEPKKPIKISRPKLLMFLFAGFLVLVAMFGVAVHFIRKKKMRRSPIVRQTWSRDEDDAPVRIEPAIAPAAPPESKVA</sequence>
<dbReference type="InterPro" id="IPR057840">
    <property type="entry name" value="FimV_N"/>
</dbReference>
<evidence type="ECO:0000256" key="1">
    <source>
        <dbReference type="SAM" id="MobiDB-lite"/>
    </source>
</evidence>
<reference evidence="5 6" key="1">
    <citation type="submission" date="2019-02" db="EMBL/GenBank/DDBJ databases">
        <title>Draft Genome Sequences of Six Type Strains of the Genus Massilia.</title>
        <authorList>
            <person name="Miess H."/>
            <person name="Frediansyhah A."/>
            <person name="Gross H."/>
        </authorList>
    </citation>
    <scope>NUCLEOTIDE SEQUENCE [LARGE SCALE GENOMIC DNA]</scope>
    <source>
        <strain evidence="5 6">DSM 17473</strain>
    </source>
</reference>
<feature type="compositionally biased region" description="Basic and acidic residues" evidence="1">
    <location>
        <begin position="455"/>
        <end position="472"/>
    </location>
</feature>
<feature type="compositionally biased region" description="Basic and acidic residues" evidence="1">
    <location>
        <begin position="223"/>
        <end position="238"/>
    </location>
</feature>
<dbReference type="AlphaFoldDB" id="A0A4P6KU63"/>
<feature type="compositionally biased region" description="Low complexity" evidence="1">
    <location>
        <begin position="424"/>
        <end position="448"/>
    </location>
</feature>